<evidence type="ECO:0000313" key="5">
    <source>
        <dbReference type="EMBL" id="OSP90507.1"/>
    </source>
</evidence>
<dbReference type="Proteomes" id="UP000193588">
    <property type="component" value="Unassembled WGS sequence"/>
</dbReference>
<organism evidence="5 6">
    <name type="scientific">Weissella cibaria</name>
    <dbReference type="NCBI Taxonomy" id="137591"/>
    <lineage>
        <taxon>Bacteria</taxon>
        <taxon>Bacillati</taxon>
        <taxon>Bacillota</taxon>
        <taxon>Bacilli</taxon>
        <taxon>Lactobacillales</taxon>
        <taxon>Lactobacillaceae</taxon>
        <taxon>Weissella</taxon>
    </lineage>
</organism>
<dbReference type="GO" id="GO:0016757">
    <property type="term" value="F:glycosyltransferase activity"/>
    <property type="evidence" value="ECO:0007669"/>
    <property type="project" value="UniProtKB-KW"/>
</dbReference>
<dbReference type="PANTHER" id="PTHR43630">
    <property type="entry name" value="POLY-BETA-1,6-N-ACETYL-D-GLUCOSAMINE SYNTHASE"/>
    <property type="match status" value="1"/>
</dbReference>
<dbReference type="Gene3D" id="3.90.550.10">
    <property type="entry name" value="Spore Coat Polysaccharide Biosynthesis Protein SpsA, Chain A"/>
    <property type="match status" value="1"/>
</dbReference>
<evidence type="ECO:0000256" key="3">
    <source>
        <dbReference type="ARBA" id="ARBA00022679"/>
    </source>
</evidence>
<dbReference type="Pfam" id="PF00535">
    <property type="entry name" value="Glycos_transf_2"/>
    <property type="match status" value="1"/>
</dbReference>
<dbReference type="AlphaFoldDB" id="A0A1X4JP14"/>
<name>A0A1X4JP14_9LACO</name>
<keyword evidence="3" id="KW-0808">Transferase</keyword>
<accession>A0A1X4JP14</accession>
<dbReference type="RefSeq" id="WP_085637358.1">
    <property type="nucleotide sequence ID" value="NZ_JAGXJD010000002.1"/>
</dbReference>
<reference evidence="5 6" key="1">
    <citation type="submission" date="2017-04" db="EMBL/GenBank/DDBJ databases">
        <title>The genome sequence of Weissella cibaria isolated from wild Drosophila.</title>
        <authorList>
            <person name="Ricks N.J."/>
            <person name="Carroll C."/>
            <person name="Walters A."/>
            <person name="Newell P.D."/>
            <person name="Chaston J.M."/>
        </authorList>
    </citation>
    <scope>NUCLEOTIDE SEQUENCE [LARGE SCALE GENOMIC DNA]</scope>
    <source>
        <strain evidence="5 6">DmW_103</strain>
    </source>
</reference>
<evidence type="ECO:0000256" key="2">
    <source>
        <dbReference type="ARBA" id="ARBA00022676"/>
    </source>
</evidence>
<feature type="domain" description="Glycosyltransferase 2-like" evidence="4">
    <location>
        <begin position="7"/>
        <end position="132"/>
    </location>
</feature>
<evidence type="ECO:0000256" key="1">
    <source>
        <dbReference type="ARBA" id="ARBA00006739"/>
    </source>
</evidence>
<dbReference type="InterPro" id="IPR001173">
    <property type="entry name" value="Glyco_trans_2-like"/>
</dbReference>
<dbReference type="EMBL" id="NDXJ01000002">
    <property type="protein sequence ID" value="OSP90507.1"/>
    <property type="molecule type" value="Genomic_DNA"/>
</dbReference>
<evidence type="ECO:0000259" key="4">
    <source>
        <dbReference type="Pfam" id="PF00535"/>
    </source>
</evidence>
<dbReference type="PANTHER" id="PTHR43630:SF1">
    <property type="entry name" value="POLY-BETA-1,6-N-ACETYL-D-GLUCOSAMINE SYNTHASE"/>
    <property type="match status" value="1"/>
</dbReference>
<sequence length="297" mass="33777">MKKYFVSILTATYNRGENIKKLYQSLANQTNFDFEWVVIDDGSVDNTENIMQGFIQNGSDDFSIKYVKKENGGKHTALNVAHDYVFGNVVFMVDSDDELTSDAVEVVIDAWKKYDEDDIGIVAFERMTSSGEKLGSFPDQLYIGSDLNYKVKLNLKGDYAETIKTSVFKKFKFPVFEGERFSSEGWLFKSIMLDGWQSVNISYPICVGDYLDGGLTRGGLASRLKAPKGMMLNTDLNLRVANRFSQVTKQAIIFDIYSLEAGEIFSRDRFNEYKILKILSLPFAAIIRWAVKMRRAI</sequence>
<protein>
    <recommendedName>
        <fullName evidence="4">Glycosyltransferase 2-like domain-containing protein</fullName>
    </recommendedName>
</protein>
<dbReference type="SUPFAM" id="SSF53448">
    <property type="entry name" value="Nucleotide-diphospho-sugar transferases"/>
    <property type="match status" value="1"/>
</dbReference>
<evidence type="ECO:0000313" key="6">
    <source>
        <dbReference type="Proteomes" id="UP000193588"/>
    </source>
</evidence>
<comment type="caution">
    <text evidence="5">The sequence shown here is derived from an EMBL/GenBank/DDBJ whole genome shotgun (WGS) entry which is preliminary data.</text>
</comment>
<proteinExistence type="inferred from homology"/>
<keyword evidence="2" id="KW-0328">Glycosyltransferase</keyword>
<dbReference type="CDD" id="cd00761">
    <property type="entry name" value="Glyco_tranf_GTA_type"/>
    <property type="match status" value="1"/>
</dbReference>
<comment type="similarity">
    <text evidence="1">Belongs to the glycosyltransferase 2 family.</text>
</comment>
<dbReference type="InterPro" id="IPR029044">
    <property type="entry name" value="Nucleotide-diphossugar_trans"/>
</dbReference>
<gene>
    <name evidence="5" type="ORF">B9D04_01775</name>
</gene>